<gene>
    <name evidence="5" type="primary">gabD</name>
    <name evidence="5" type="ORF">Bdt_1899</name>
</gene>
<evidence type="ECO:0000256" key="3">
    <source>
        <dbReference type="ARBA" id="ARBA00023002"/>
    </source>
</evidence>
<dbReference type="InterPro" id="IPR016162">
    <property type="entry name" value="Ald_DH_N"/>
</dbReference>
<dbReference type="CDD" id="cd07100">
    <property type="entry name" value="ALDH_SSADH1_GabD1"/>
    <property type="match status" value="1"/>
</dbReference>
<dbReference type="PROSITE" id="PS00070">
    <property type="entry name" value="ALDEHYDE_DEHYDR_CYS"/>
    <property type="match status" value="1"/>
</dbReference>
<evidence type="ECO:0000313" key="5">
    <source>
        <dbReference type="EMBL" id="AFY01586.1"/>
    </source>
</evidence>
<sequence>MSAFQTVNPATGDVLGSYNHLSWSDTEKNIEQAAKDFQIWRKVSFKERAEVLLKLAQALRSHKSELAQMMNQEMGKLIAEGKAEVEKCAVTCEHYAKEAETMLKNQVAASSPYKHAEVSFQPVGVVFSVMPWNFPLWQVIRFAAPALMAGNVILLKHADLTAGTSELIGKIFNDLTPDYKLLRNIQVNHDVAAQVIAHPVVHGVTFTGSSQGGRSVATEAAKNLKKIVLELGGSDAYLVLEDADVEAAAKACAKVRLVNCGQSCVAGKRFIVNEKVAKDFIHHFSKEMKEAELAPLASVKFQKTIVDQVEKLKKWGGKVVLGGSAPQGAGAFYPATVVVFEKDHPEVHREEIFGPVASVFIVKNTEEALAVANSSPYGLGGGIFTRDVKKGKELIEKELQAGFVVVNDYVKSDPRIPFGGIKESGYGRELGHFGIMEFVNIKTVAVAGE</sequence>
<dbReference type="InterPro" id="IPR015590">
    <property type="entry name" value="Aldehyde_DH_dom"/>
</dbReference>
<dbReference type="PATRIC" id="fig|1069642.3.peg.1874"/>
<dbReference type="FunFam" id="3.40.605.10:FF:000012">
    <property type="entry name" value="NAD-dependent succinate-semialdehyde dehydrogenase"/>
    <property type="match status" value="1"/>
</dbReference>
<proteinExistence type="inferred from homology"/>
<organism evidence="5 6">
    <name type="scientific">Bdellovibrio bacteriovorus str. Tiberius</name>
    <dbReference type="NCBI Taxonomy" id="1069642"/>
    <lineage>
        <taxon>Bacteria</taxon>
        <taxon>Pseudomonadati</taxon>
        <taxon>Bdellovibrionota</taxon>
        <taxon>Bdellovibrionia</taxon>
        <taxon>Bdellovibrionales</taxon>
        <taxon>Pseudobdellovibrionaceae</taxon>
        <taxon>Bdellovibrio</taxon>
    </lineage>
</organism>
<evidence type="ECO:0000256" key="1">
    <source>
        <dbReference type="ARBA" id="ARBA00009986"/>
    </source>
</evidence>
<dbReference type="InterPro" id="IPR016161">
    <property type="entry name" value="Ald_DH/histidinol_DH"/>
</dbReference>
<protein>
    <submittedName>
        <fullName evidence="5">Succinate-semialdehyde dehydrogenase (NADP+)</fullName>
    </submittedName>
</protein>
<name>K7YP39_BDEBC</name>
<dbReference type="OrthoDB" id="5288135at2"/>
<dbReference type="STRING" id="1069642.Bdt_1899"/>
<comment type="similarity">
    <text evidence="1">Belongs to the aldehyde dehydrogenase family.</text>
</comment>
<feature type="domain" description="Aldehyde dehydrogenase" evidence="4">
    <location>
        <begin position="4"/>
        <end position="444"/>
    </location>
</feature>
<accession>K7YP39</accession>
<evidence type="ECO:0000256" key="2">
    <source>
        <dbReference type="ARBA" id="ARBA00022857"/>
    </source>
</evidence>
<dbReference type="EMBL" id="CP002930">
    <property type="protein sequence ID" value="AFY01586.1"/>
    <property type="molecule type" value="Genomic_DNA"/>
</dbReference>
<dbReference type="Proteomes" id="UP000010074">
    <property type="component" value="Chromosome"/>
</dbReference>
<dbReference type="InterPro" id="IPR044148">
    <property type="entry name" value="ALDH_GabD1-like"/>
</dbReference>
<evidence type="ECO:0000259" key="4">
    <source>
        <dbReference type="Pfam" id="PF00171"/>
    </source>
</evidence>
<dbReference type="SUPFAM" id="SSF53720">
    <property type="entry name" value="ALDH-like"/>
    <property type="match status" value="1"/>
</dbReference>
<dbReference type="Gene3D" id="3.40.309.10">
    <property type="entry name" value="Aldehyde Dehydrogenase, Chain A, domain 2"/>
    <property type="match status" value="1"/>
</dbReference>
<keyword evidence="3" id="KW-0560">Oxidoreductase</keyword>
<dbReference type="PANTHER" id="PTHR43217">
    <property type="entry name" value="SUCCINATE SEMIALDEHYDE DEHYDROGENASE [NAD(P)+] SAD"/>
    <property type="match status" value="1"/>
</dbReference>
<dbReference type="InterPro" id="IPR016163">
    <property type="entry name" value="Ald_DH_C"/>
</dbReference>
<dbReference type="KEGG" id="bbat:Bdt_1899"/>
<dbReference type="GO" id="GO:0004777">
    <property type="term" value="F:succinate-semialdehyde dehydrogenase (NAD+) activity"/>
    <property type="evidence" value="ECO:0007669"/>
    <property type="project" value="TreeGrafter"/>
</dbReference>
<dbReference type="HOGENOM" id="CLU_005391_1_0_7"/>
<dbReference type="Gene3D" id="3.40.605.10">
    <property type="entry name" value="Aldehyde Dehydrogenase, Chain A, domain 1"/>
    <property type="match status" value="1"/>
</dbReference>
<evidence type="ECO:0000313" key="6">
    <source>
        <dbReference type="Proteomes" id="UP000010074"/>
    </source>
</evidence>
<keyword evidence="2" id="KW-0521">NADP</keyword>
<dbReference type="GO" id="GO:0004030">
    <property type="term" value="F:aldehyde dehydrogenase [NAD(P)+] activity"/>
    <property type="evidence" value="ECO:0007669"/>
    <property type="project" value="InterPro"/>
</dbReference>
<dbReference type="Pfam" id="PF00171">
    <property type="entry name" value="Aldedh"/>
    <property type="match status" value="1"/>
</dbReference>
<dbReference type="PANTHER" id="PTHR43217:SF1">
    <property type="entry name" value="SUCCINATE SEMIALDEHYDE DEHYDROGENASE [NAD(P)+] SAD"/>
    <property type="match status" value="1"/>
</dbReference>
<dbReference type="AlphaFoldDB" id="K7YP39"/>
<dbReference type="InterPro" id="IPR016160">
    <property type="entry name" value="Ald_DH_CS_CYS"/>
</dbReference>
<reference evidence="5 6" key="1">
    <citation type="journal article" date="2012" name="BMC Genomics">
        <title>Genome analysis of a simultaneously predatory and prey-independent, novel Bdellovibrio bacteriovorus from the River Tiber, supports in silico predictions of both ancient and recent lateral gene transfer from diverse bacteria.</title>
        <authorList>
            <person name="Hobley L."/>
            <person name="Lerner T.R."/>
            <person name="Williams L.E."/>
            <person name="Lambert C."/>
            <person name="Till R."/>
            <person name="Milner D.S."/>
            <person name="Basford S.M."/>
            <person name="Capeness M.J."/>
            <person name="Fenton A.K."/>
            <person name="Atterbury R.J."/>
            <person name="Harris M.A."/>
            <person name="Sockett R.E."/>
        </authorList>
    </citation>
    <scope>NUCLEOTIDE SEQUENCE [LARGE SCALE GENOMIC DNA]</scope>
    <source>
        <strain evidence="5 6">Tiberius</strain>
    </source>
</reference>
<dbReference type="RefSeq" id="WP_015091033.1">
    <property type="nucleotide sequence ID" value="NC_019567.1"/>
</dbReference>
<dbReference type="InterPro" id="IPR047110">
    <property type="entry name" value="GABD/Sad-like"/>
</dbReference>